<dbReference type="Pfam" id="PF02163">
    <property type="entry name" value="Peptidase_M50"/>
    <property type="match status" value="1"/>
</dbReference>
<evidence type="ECO:0000256" key="3">
    <source>
        <dbReference type="ARBA" id="ARBA00007931"/>
    </source>
</evidence>
<dbReference type="InterPro" id="IPR008915">
    <property type="entry name" value="Peptidase_M50"/>
</dbReference>
<dbReference type="GO" id="GO:0006508">
    <property type="term" value="P:proteolysis"/>
    <property type="evidence" value="ECO:0007669"/>
    <property type="project" value="UniProtKB-KW"/>
</dbReference>
<comment type="cofactor">
    <cofactor evidence="1">
        <name>Zn(2+)</name>
        <dbReference type="ChEBI" id="CHEBI:29105"/>
    </cofactor>
</comment>
<dbReference type="RefSeq" id="WP_377928055.1">
    <property type="nucleotide sequence ID" value="NZ_JBHUEM010000012.1"/>
</dbReference>
<dbReference type="EMBL" id="JBHUEM010000012">
    <property type="protein sequence ID" value="MFD1736872.1"/>
    <property type="molecule type" value="Genomic_DNA"/>
</dbReference>
<evidence type="ECO:0000256" key="1">
    <source>
        <dbReference type="ARBA" id="ARBA00001947"/>
    </source>
</evidence>
<evidence type="ECO:0000313" key="10">
    <source>
        <dbReference type="Proteomes" id="UP001597214"/>
    </source>
</evidence>
<protein>
    <submittedName>
        <fullName evidence="9">Site-2 protease family protein</fullName>
    </submittedName>
</protein>
<keyword evidence="9" id="KW-0645">Protease</keyword>
<dbReference type="GO" id="GO:0008233">
    <property type="term" value="F:peptidase activity"/>
    <property type="evidence" value="ECO:0007669"/>
    <property type="project" value="UniProtKB-KW"/>
</dbReference>
<comment type="subcellular location">
    <subcellularLocation>
        <location evidence="2">Membrane</location>
        <topology evidence="2">Multi-pass membrane protein</topology>
    </subcellularLocation>
</comment>
<feature type="transmembrane region" description="Helical" evidence="7">
    <location>
        <begin position="72"/>
        <end position="98"/>
    </location>
</feature>
<dbReference type="Proteomes" id="UP001597214">
    <property type="component" value="Unassembled WGS sequence"/>
</dbReference>
<evidence type="ECO:0000256" key="4">
    <source>
        <dbReference type="ARBA" id="ARBA00022692"/>
    </source>
</evidence>
<organism evidence="9 10">
    <name type="scientific">Bacillus salitolerans</name>
    <dbReference type="NCBI Taxonomy" id="1437434"/>
    <lineage>
        <taxon>Bacteria</taxon>
        <taxon>Bacillati</taxon>
        <taxon>Bacillota</taxon>
        <taxon>Bacilli</taxon>
        <taxon>Bacillales</taxon>
        <taxon>Bacillaceae</taxon>
        <taxon>Bacillus</taxon>
    </lineage>
</organism>
<gene>
    <name evidence="9" type="ORF">ACFSCX_09880</name>
</gene>
<evidence type="ECO:0000256" key="6">
    <source>
        <dbReference type="ARBA" id="ARBA00023136"/>
    </source>
</evidence>
<keyword evidence="10" id="KW-1185">Reference proteome</keyword>
<feature type="domain" description="Peptidase M50" evidence="8">
    <location>
        <begin position="5"/>
        <end position="110"/>
    </location>
</feature>
<keyword evidence="9" id="KW-0378">Hydrolase</keyword>
<comment type="similarity">
    <text evidence="3">Belongs to the peptidase M50B family.</text>
</comment>
<sequence>MLPFTTFVHELGHAIVASKLLKVPVEIRLGKKFKGNGFTIGRLTIKVQPLSGWVGFFSYNVSPEKVNRAFHIAIFLAGPFSSLLLCCICFLLISYVSFPTAINFFMKAIMNAALAQFVITIIPIRYPSFLGAYSGISSDGYKVAKLLQRR</sequence>
<keyword evidence="4 7" id="KW-0812">Transmembrane</keyword>
<name>A0ABW4LQT0_9BACI</name>
<evidence type="ECO:0000256" key="7">
    <source>
        <dbReference type="SAM" id="Phobius"/>
    </source>
</evidence>
<comment type="caution">
    <text evidence="9">The sequence shown here is derived from an EMBL/GenBank/DDBJ whole genome shotgun (WGS) entry which is preliminary data.</text>
</comment>
<proteinExistence type="inferred from homology"/>
<keyword evidence="5 7" id="KW-1133">Transmembrane helix</keyword>
<keyword evidence="6 7" id="KW-0472">Membrane</keyword>
<evidence type="ECO:0000256" key="5">
    <source>
        <dbReference type="ARBA" id="ARBA00022989"/>
    </source>
</evidence>
<evidence type="ECO:0000313" key="9">
    <source>
        <dbReference type="EMBL" id="MFD1736872.1"/>
    </source>
</evidence>
<accession>A0ABW4LQT0</accession>
<reference evidence="10" key="1">
    <citation type="journal article" date="2019" name="Int. J. Syst. Evol. Microbiol.">
        <title>The Global Catalogue of Microorganisms (GCM) 10K type strain sequencing project: providing services to taxonomists for standard genome sequencing and annotation.</title>
        <authorList>
            <consortium name="The Broad Institute Genomics Platform"/>
            <consortium name="The Broad Institute Genome Sequencing Center for Infectious Disease"/>
            <person name="Wu L."/>
            <person name="Ma J."/>
        </authorList>
    </citation>
    <scope>NUCLEOTIDE SEQUENCE [LARGE SCALE GENOMIC DNA]</scope>
    <source>
        <strain evidence="10">CCUG 49339</strain>
    </source>
</reference>
<evidence type="ECO:0000259" key="8">
    <source>
        <dbReference type="Pfam" id="PF02163"/>
    </source>
</evidence>
<evidence type="ECO:0000256" key="2">
    <source>
        <dbReference type="ARBA" id="ARBA00004141"/>
    </source>
</evidence>